<dbReference type="GO" id="GO:0006543">
    <property type="term" value="P:L-glutamine catabolic process"/>
    <property type="evidence" value="ECO:0007669"/>
    <property type="project" value="TreeGrafter"/>
</dbReference>
<dbReference type="SUPFAM" id="SSF51206">
    <property type="entry name" value="cAMP-binding domain-like"/>
    <property type="match status" value="1"/>
</dbReference>
<evidence type="ECO:0000256" key="6">
    <source>
        <dbReference type="HAMAP-Rule" id="MF_00313"/>
    </source>
</evidence>
<feature type="binding site" evidence="6">
    <location>
        <position position="119"/>
    </location>
    <ligand>
        <name>substrate</name>
    </ligand>
</feature>
<dbReference type="Pfam" id="PF00027">
    <property type="entry name" value="cNMP_binding"/>
    <property type="match status" value="1"/>
</dbReference>
<keyword evidence="4 6" id="KW-0378">Hydrolase</keyword>
<dbReference type="InterPro" id="IPR002645">
    <property type="entry name" value="STAS_dom"/>
</dbReference>
<evidence type="ECO:0000259" key="8">
    <source>
        <dbReference type="PROSITE" id="PS50801"/>
    </source>
</evidence>
<dbReference type="Pfam" id="PF01740">
    <property type="entry name" value="STAS"/>
    <property type="match status" value="1"/>
</dbReference>
<dbReference type="PROSITE" id="PS50801">
    <property type="entry name" value="STAS"/>
    <property type="match status" value="1"/>
</dbReference>
<dbReference type="InterPro" id="IPR012338">
    <property type="entry name" value="Beta-lactam/transpept-like"/>
</dbReference>
<keyword evidence="6" id="KW-0007">Acetylation</keyword>
<evidence type="ECO:0000256" key="3">
    <source>
        <dbReference type="ARBA" id="ARBA00012918"/>
    </source>
</evidence>
<dbReference type="AlphaFoldDB" id="A0A9X1B7V8"/>
<accession>A0A9X1B7V8</accession>
<evidence type="ECO:0000259" key="7">
    <source>
        <dbReference type="PROSITE" id="PS50042"/>
    </source>
</evidence>
<dbReference type="GO" id="GO:0004359">
    <property type="term" value="F:glutaminase activity"/>
    <property type="evidence" value="ECO:0007669"/>
    <property type="project" value="UniProtKB-UniRule"/>
</dbReference>
<comment type="similarity">
    <text evidence="1 6">Belongs to the glutaminase family.</text>
</comment>
<dbReference type="Proteomes" id="UP001138802">
    <property type="component" value="Unassembled WGS sequence"/>
</dbReference>
<dbReference type="NCBIfam" id="TIGR03814">
    <property type="entry name" value="Gln_ase"/>
    <property type="match status" value="1"/>
</dbReference>
<dbReference type="InterPro" id="IPR015868">
    <property type="entry name" value="Glutaminase"/>
</dbReference>
<comment type="catalytic activity">
    <reaction evidence="5 6">
        <text>L-glutamine + H2O = L-glutamate + NH4(+)</text>
        <dbReference type="Rhea" id="RHEA:15889"/>
        <dbReference type="ChEBI" id="CHEBI:15377"/>
        <dbReference type="ChEBI" id="CHEBI:28938"/>
        <dbReference type="ChEBI" id="CHEBI:29985"/>
        <dbReference type="ChEBI" id="CHEBI:58359"/>
        <dbReference type="EC" id="3.5.1.2"/>
    </reaction>
</comment>
<gene>
    <name evidence="6 9" type="primary">glsA</name>
    <name evidence="9" type="ORF">CKO25_01380</name>
</gene>
<dbReference type="FunFam" id="3.40.710.10:FF:000005">
    <property type="entry name" value="Glutaminase"/>
    <property type="match status" value="1"/>
</dbReference>
<reference evidence="9 10" key="1">
    <citation type="journal article" date="2020" name="Microorganisms">
        <title>Osmotic Adaptation and Compatible Solute Biosynthesis of Phototrophic Bacteria as Revealed from Genome Analyses.</title>
        <authorList>
            <person name="Imhoff J.F."/>
            <person name="Rahn T."/>
            <person name="Kunzel S."/>
            <person name="Keller A."/>
            <person name="Neulinger S.C."/>
        </authorList>
    </citation>
    <scope>NUCLEOTIDE SEQUENCE [LARGE SCALE GENOMIC DNA]</scope>
    <source>
        <strain evidence="9 10">DSM 21303</strain>
    </source>
</reference>
<dbReference type="CDD" id="cd07042">
    <property type="entry name" value="STAS_SulP_like_sulfate_transporter"/>
    <property type="match status" value="1"/>
</dbReference>
<feature type="binding site" evidence="6">
    <location>
        <position position="194"/>
    </location>
    <ligand>
        <name>substrate</name>
    </ligand>
</feature>
<name>A0A9X1B7V8_9GAMM</name>
<dbReference type="Gene3D" id="2.60.120.10">
    <property type="entry name" value="Jelly Rolls"/>
    <property type="match status" value="1"/>
</dbReference>
<feature type="binding site" evidence="6">
    <location>
        <position position="170"/>
    </location>
    <ligand>
        <name>substrate</name>
    </ligand>
</feature>
<feature type="domain" description="STAS" evidence="8">
    <location>
        <begin position="351"/>
        <end position="416"/>
    </location>
</feature>
<dbReference type="PANTHER" id="PTHR12544:SF29">
    <property type="entry name" value="GLUTAMINASE"/>
    <property type="match status" value="1"/>
</dbReference>
<evidence type="ECO:0000256" key="4">
    <source>
        <dbReference type="ARBA" id="ARBA00022801"/>
    </source>
</evidence>
<evidence type="ECO:0000313" key="10">
    <source>
        <dbReference type="Proteomes" id="UP001138802"/>
    </source>
</evidence>
<protein>
    <recommendedName>
        <fullName evidence="3 6">Glutaminase</fullName>
        <ecNumber evidence="3 6">3.5.1.2</ecNumber>
    </recommendedName>
</protein>
<dbReference type="SUPFAM" id="SSF52091">
    <property type="entry name" value="SpoIIaa-like"/>
    <property type="match status" value="1"/>
</dbReference>
<dbReference type="GO" id="GO:0006537">
    <property type="term" value="P:glutamate biosynthetic process"/>
    <property type="evidence" value="ECO:0007669"/>
    <property type="project" value="TreeGrafter"/>
</dbReference>
<dbReference type="InterPro" id="IPR000595">
    <property type="entry name" value="cNMP-bd_dom"/>
</dbReference>
<dbReference type="Gene3D" id="3.40.710.10">
    <property type="entry name" value="DD-peptidase/beta-lactamase superfamily"/>
    <property type="match status" value="1"/>
</dbReference>
<dbReference type="InterPro" id="IPR014710">
    <property type="entry name" value="RmlC-like_jellyroll"/>
</dbReference>
<proteinExistence type="inferred from homology"/>
<dbReference type="CDD" id="cd00038">
    <property type="entry name" value="CAP_ED"/>
    <property type="match status" value="1"/>
</dbReference>
<feature type="domain" description="Cyclic nucleotide-binding" evidence="7">
    <location>
        <begin position="477"/>
        <end position="565"/>
    </location>
</feature>
<comment type="subunit">
    <text evidence="2 6">Homotetramer.</text>
</comment>
<dbReference type="HAMAP" id="MF_00313">
    <property type="entry name" value="Glutaminase"/>
    <property type="match status" value="1"/>
</dbReference>
<dbReference type="PANTHER" id="PTHR12544">
    <property type="entry name" value="GLUTAMINASE"/>
    <property type="match status" value="1"/>
</dbReference>
<dbReference type="Gene3D" id="3.30.750.24">
    <property type="entry name" value="STAS domain"/>
    <property type="match status" value="1"/>
</dbReference>
<dbReference type="EC" id="3.5.1.2" evidence="3 6"/>
<comment type="caution">
    <text evidence="9">The sequence shown here is derived from an EMBL/GenBank/DDBJ whole genome shotgun (WGS) entry which is preliminary data.</text>
</comment>
<dbReference type="InterPro" id="IPR018490">
    <property type="entry name" value="cNMP-bd_dom_sf"/>
</dbReference>
<evidence type="ECO:0000256" key="1">
    <source>
        <dbReference type="ARBA" id="ARBA00011076"/>
    </source>
</evidence>
<feature type="binding site" evidence="6">
    <location>
        <position position="246"/>
    </location>
    <ligand>
        <name>substrate</name>
    </ligand>
</feature>
<dbReference type="PROSITE" id="PS50042">
    <property type="entry name" value="CNMP_BINDING_3"/>
    <property type="match status" value="1"/>
</dbReference>
<feature type="binding site" evidence="6">
    <location>
        <position position="163"/>
    </location>
    <ligand>
        <name>substrate</name>
    </ligand>
</feature>
<dbReference type="InterPro" id="IPR036513">
    <property type="entry name" value="STAS_dom_sf"/>
</dbReference>
<organism evidence="9 10">
    <name type="scientific">Thiocapsa imhoffii</name>
    <dbReference type="NCBI Taxonomy" id="382777"/>
    <lineage>
        <taxon>Bacteria</taxon>
        <taxon>Pseudomonadati</taxon>
        <taxon>Pseudomonadota</taxon>
        <taxon>Gammaproteobacteria</taxon>
        <taxon>Chromatiales</taxon>
        <taxon>Chromatiaceae</taxon>
        <taxon>Thiocapsa</taxon>
    </lineage>
</organism>
<evidence type="ECO:0000313" key="9">
    <source>
        <dbReference type="EMBL" id="MBK1643326.1"/>
    </source>
</evidence>
<feature type="binding site" evidence="6">
    <location>
        <position position="69"/>
    </location>
    <ligand>
        <name>substrate</name>
    </ligand>
</feature>
<evidence type="ECO:0000256" key="2">
    <source>
        <dbReference type="ARBA" id="ARBA00011881"/>
    </source>
</evidence>
<dbReference type="EMBL" id="NRSD01000001">
    <property type="protein sequence ID" value="MBK1643326.1"/>
    <property type="molecule type" value="Genomic_DNA"/>
</dbReference>
<keyword evidence="10" id="KW-1185">Reference proteome</keyword>
<feature type="binding site" evidence="6">
    <location>
        <position position="264"/>
    </location>
    <ligand>
        <name>substrate</name>
    </ligand>
</feature>
<dbReference type="SUPFAM" id="SSF56601">
    <property type="entry name" value="beta-lactamase/transpeptidase-like"/>
    <property type="match status" value="1"/>
</dbReference>
<evidence type="ECO:0000256" key="5">
    <source>
        <dbReference type="ARBA" id="ARBA00049534"/>
    </source>
</evidence>
<sequence>MSPLPGGSPIQTYLDALHRRLAPLREGLVAAYIPELAHADPAWFGIAIATVDGHLYSVGDTAQCATIQSISKPFVYGMALAEQGVERVLAKVGVEPTGEAFNSISLEPDTGRPLNPMINAGAIAVSAMIAGTDAADGERRIMAMFERYTGRTMAVDERVYASEARTGHRNRALAHLMRNFDIITGDPEPGLDLYFRQCSVLVDCRDLAIMGATLANDGVNPLTGARALAAPDVARVLAVMTSCGMYDFSGGWIYRVGMPAKSGVAGGIIAVLPGQMGIAVFSPPLDSRGNSVRGIRVCEEISADFALHLFHTPRATAASIIRSRSDGTELRSSRRRRRSERTRLRARGARVRLYELQGELNLGATESLVHDVLRERAAFEILILDLTRVVGLDQAAARLLSELAHDLQSHERTLLLPGGHHQPPLVHALAEVSSETGSPGPLRFTERDQALEWAEDQLLGRALQDPVTETPLIENDLCETLDANARDQLITIAERLDCVAGQVVYHPGDPADALFLIARGQFQIQSTASARIPLRCATLGPGLVFGDLPLATGRSRDHTVIALNDRAACWRIPYRAIAPELKVQLLASLATRLAERLTEGSGAGEPTPDGGDFEG</sequence>
<dbReference type="SMART" id="SM00100">
    <property type="entry name" value="cNMP"/>
    <property type="match status" value="1"/>
</dbReference>
<dbReference type="Pfam" id="PF04960">
    <property type="entry name" value="Glutaminase"/>
    <property type="match status" value="1"/>
</dbReference>